<evidence type="ECO:0000313" key="3">
    <source>
        <dbReference type="Proteomes" id="UP001230156"/>
    </source>
</evidence>
<dbReference type="RefSeq" id="WP_379955188.1">
    <property type="nucleotide sequence ID" value="NZ_JAUYVI010000003.1"/>
</dbReference>
<keyword evidence="3" id="KW-1185">Reference proteome</keyword>
<comment type="caution">
    <text evidence="2">The sequence shown here is derived from an EMBL/GenBank/DDBJ whole genome shotgun (WGS) entry which is preliminary data.</text>
</comment>
<feature type="compositionally biased region" description="Basic residues" evidence="1">
    <location>
        <begin position="57"/>
        <end position="86"/>
    </location>
</feature>
<name>A0ABU0YKM6_9PROT</name>
<feature type="region of interest" description="Disordered" evidence="1">
    <location>
        <begin position="52"/>
        <end position="86"/>
    </location>
</feature>
<evidence type="ECO:0000313" key="2">
    <source>
        <dbReference type="EMBL" id="MDQ7247752.1"/>
    </source>
</evidence>
<proteinExistence type="predicted"/>
<reference evidence="3" key="1">
    <citation type="submission" date="2023-08" db="EMBL/GenBank/DDBJ databases">
        <title>Rhodospirillaceae gen. nov., a novel taxon isolated from the Yangtze River Yuezi River estuary sludge.</title>
        <authorList>
            <person name="Ruan L."/>
        </authorList>
    </citation>
    <scope>NUCLEOTIDE SEQUENCE [LARGE SCALE GENOMIC DNA]</scope>
    <source>
        <strain evidence="3">R-7</strain>
    </source>
</reference>
<accession>A0ABU0YKM6</accession>
<organism evidence="2 3">
    <name type="scientific">Dongia sedimenti</name>
    <dbReference type="NCBI Taxonomy" id="3064282"/>
    <lineage>
        <taxon>Bacteria</taxon>
        <taxon>Pseudomonadati</taxon>
        <taxon>Pseudomonadota</taxon>
        <taxon>Alphaproteobacteria</taxon>
        <taxon>Rhodospirillales</taxon>
        <taxon>Dongiaceae</taxon>
        <taxon>Dongia</taxon>
    </lineage>
</organism>
<sequence>MAKKQDPFFVHLWDELTSANILQRPDVQKWMDVPAQLQTQFMEAAKRAMNAALGASKPKRKAAKKKAPKAKTKAKAKKKAAAKKKK</sequence>
<evidence type="ECO:0000256" key="1">
    <source>
        <dbReference type="SAM" id="MobiDB-lite"/>
    </source>
</evidence>
<gene>
    <name evidence="2" type="ORF">Q8A70_08740</name>
</gene>
<dbReference type="EMBL" id="JAUYVI010000003">
    <property type="protein sequence ID" value="MDQ7247752.1"/>
    <property type="molecule type" value="Genomic_DNA"/>
</dbReference>
<dbReference type="Proteomes" id="UP001230156">
    <property type="component" value="Unassembled WGS sequence"/>
</dbReference>
<protein>
    <submittedName>
        <fullName evidence="2">Uncharacterized protein</fullName>
    </submittedName>
</protein>